<dbReference type="STRING" id="966.BTA35_0210685"/>
<evidence type="ECO:0000256" key="1">
    <source>
        <dbReference type="SAM" id="SignalP"/>
    </source>
</evidence>
<dbReference type="AlphaFoldDB" id="A0A1T1HA86"/>
<keyword evidence="1" id="KW-0732">Signal</keyword>
<dbReference type="RefSeq" id="WP_078319817.1">
    <property type="nucleotide sequence ID" value="NZ_FXTS01000005.1"/>
</dbReference>
<name>A0A1T1HA86_OCELI</name>
<accession>A0A1T1HA86</accession>
<evidence type="ECO:0000313" key="2">
    <source>
        <dbReference type="EMBL" id="OOV86769.1"/>
    </source>
</evidence>
<evidence type="ECO:0000313" key="3">
    <source>
        <dbReference type="Proteomes" id="UP000190064"/>
    </source>
</evidence>
<evidence type="ECO:0008006" key="4">
    <source>
        <dbReference type="Google" id="ProtNLM"/>
    </source>
</evidence>
<protein>
    <recommendedName>
        <fullName evidence="4">DUF4440 domain-containing protein</fullName>
    </recommendedName>
</protein>
<sequence length="147" mass="16411">MVNLLQMGAFRVVWVLALTLCSGAGYAASIADDVRDLVEENIAATQSENMARMMKTIHSSSPSYQATMQQVPTLFQQYDLEYELTGYDFVGVTGEFAVAKVSQITRKVGGSAAFNDNELELLQAFRKENGQWKFWSQSVLNMNFFGQ</sequence>
<dbReference type="EMBL" id="MTSD02000004">
    <property type="protein sequence ID" value="OOV86769.1"/>
    <property type="molecule type" value="Genomic_DNA"/>
</dbReference>
<gene>
    <name evidence="2" type="ORF">BTA35_0210685</name>
</gene>
<proteinExistence type="predicted"/>
<organism evidence="2 3">
    <name type="scientific">Oceanospirillum linum</name>
    <dbReference type="NCBI Taxonomy" id="966"/>
    <lineage>
        <taxon>Bacteria</taxon>
        <taxon>Pseudomonadati</taxon>
        <taxon>Pseudomonadota</taxon>
        <taxon>Gammaproteobacteria</taxon>
        <taxon>Oceanospirillales</taxon>
        <taxon>Oceanospirillaceae</taxon>
        <taxon>Oceanospirillum</taxon>
    </lineage>
</organism>
<feature type="signal peptide" evidence="1">
    <location>
        <begin position="1"/>
        <end position="27"/>
    </location>
</feature>
<reference evidence="2" key="1">
    <citation type="submission" date="2017-02" db="EMBL/GenBank/DDBJ databases">
        <title>Draft Genome Sequence of the Salt Water Bacterium Oceanospirillum linum ATCC 11336.</title>
        <authorList>
            <person name="Trachtenberg A.M."/>
            <person name="Carney J.G."/>
            <person name="Linnane J.D."/>
            <person name="Rheaume B.A."/>
            <person name="Pitts N.L."/>
            <person name="Mykles D.L."/>
            <person name="Maclea K.S."/>
        </authorList>
    </citation>
    <scope>NUCLEOTIDE SEQUENCE [LARGE SCALE GENOMIC DNA]</scope>
    <source>
        <strain evidence="2">ATCC 11336</strain>
    </source>
</reference>
<comment type="caution">
    <text evidence="2">The sequence shown here is derived from an EMBL/GenBank/DDBJ whole genome shotgun (WGS) entry which is preliminary data.</text>
</comment>
<dbReference type="Proteomes" id="UP000190064">
    <property type="component" value="Unassembled WGS sequence"/>
</dbReference>
<feature type="chain" id="PRO_5010570871" description="DUF4440 domain-containing protein" evidence="1">
    <location>
        <begin position="28"/>
        <end position="147"/>
    </location>
</feature>
<keyword evidence="3" id="KW-1185">Reference proteome</keyword>